<dbReference type="SUPFAM" id="SSF53448">
    <property type="entry name" value="Nucleotide-diphospho-sugar transferases"/>
    <property type="match status" value="1"/>
</dbReference>
<dbReference type="Gene3D" id="3.90.550.10">
    <property type="entry name" value="Spore Coat Polysaccharide Biosynthesis Protein SpsA, Chain A"/>
    <property type="match status" value="1"/>
</dbReference>
<dbReference type="InterPro" id="IPR034683">
    <property type="entry name" value="IspD/TarI"/>
</dbReference>
<evidence type="ECO:0000313" key="4">
    <source>
        <dbReference type="Proteomes" id="UP000182360"/>
    </source>
</evidence>
<dbReference type="PANTHER" id="PTHR32125">
    <property type="entry name" value="2-C-METHYL-D-ERYTHRITOL 4-PHOSPHATE CYTIDYLYLTRANSFERASE, CHLOROPLASTIC"/>
    <property type="match status" value="1"/>
</dbReference>
<keyword evidence="1 3" id="KW-0808">Transferase</keyword>
<dbReference type="PANTHER" id="PTHR32125:SF4">
    <property type="entry name" value="2-C-METHYL-D-ERYTHRITOL 4-PHOSPHATE CYTIDYLYLTRANSFERASE, CHLOROPLASTIC"/>
    <property type="match status" value="1"/>
</dbReference>
<evidence type="ECO:0000313" key="3">
    <source>
        <dbReference type="EMBL" id="SEQ41016.1"/>
    </source>
</evidence>
<protein>
    <submittedName>
        <fullName evidence="3">2-C-methyl-D-erythritol 4-phosphate cytidylyltransferase</fullName>
    </submittedName>
</protein>
<dbReference type="AlphaFoldDB" id="A0A1H9FT23"/>
<dbReference type="Pfam" id="PF01128">
    <property type="entry name" value="IspD"/>
    <property type="match status" value="1"/>
</dbReference>
<proteinExistence type="predicted"/>
<organism evidence="3 4">
    <name type="scientific">Treponema bryantii</name>
    <dbReference type="NCBI Taxonomy" id="163"/>
    <lineage>
        <taxon>Bacteria</taxon>
        <taxon>Pseudomonadati</taxon>
        <taxon>Spirochaetota</taxon>
        <taxon>Spirochaetia</taxon>
        <taxon>Spirochaetales</taxon>
        <taxon>Treponemataceae</taxon>
        <taxon>Treponema</taxon>
    </lineage>
</organism>
<dbReference type="InterPro" id="IPR029044">
    <property type="entry name" value="Nucleotide-diphossugar_trans"/>
</dbReference>
<keyword evidence="4" id="KW-1185">Reference proteome</keyword>
<dbReference type="PROSITE" id="PS01295">
    <property type="entry name" value="ISPD"/>
    <property type="match status" value="1"/>
</dbReference>
<accession>A0A1H9FT23</accession>
<dbReference type="InterPro" id="IPR018294">
    <property type="entry name" value="ISPD_synthase_CS"/>
</dbReference>
<dbReference type="GO" id="GO:0050518">
    <property type="term" value="F:2-C-methyl-D-erythritol 4-phosphate cytidylyltransferase activity"/>
    <property type="evidence" value="ECO:0007669"/>
    <property type="project" value="TreeGrafter"/>
</dbReference>
<dbReference type="EMBL" id="FOFU01000004">
    <property type="protein sequence ID" value="SEQ41016.1"/>
    <property type="molecule type" value="Genomic_DNA"/>
</dbReference>
<dbReference type="Proteomes" id="UP000182360">
    <property type="component" value="Unassembled WGS sequence"/>
</dbReference>
<gene>
    <name evidence="3" type="ORF">SAMN04487977_104149</name>
</gene>
<keyword evidence="2 3" id="KW-0548">Nucleotidyltransferase</keyword>
<dbReference type="CDD" id="cd02516">
    <property type="entry name" value="CDP-ME_synthetase"/>
    <property type="match status" value="1"/>
</dbReference>
<dbReference type="OrthoDB" id="9806837at2"/>
<name>A0A1H9FT23_9SPIR</name>
<evidence type="ECO:0000256" key="2">
    <source>
        <dbReference type="ARBA" id="ARBA00022695"/>
    </source>
</evidence>
<dbReference type="InterPro" id="IPR050088">
    <property type="entry name" value="IspD/TarI_cytidylyltransf_bact"/>
</dbReference>
<dbReference type="STRING" id="163.SAMN04487775_1098"/>
<dbReference type="GO" id="GO:0008299">
    <property type="term" value="P:isoprenoid biosynthetic process"/>
    <property type="evidence" value="ECO:0007669"/>
    <property type="project" value="InterPro"/>
</dbReference>
<sequence>MTILTTKTIHSKIAIIITAAGSSTRIGGGIKKEYLPYKNGTVLSVCAETFLNACEGLEITDFIVTCPAGGIDKCIEALGKIAPEVRITEGAETRQKSVYHGLLAVTGQPDIVLIHDGARPFVSREVIMEALEAAVKYGASVPGITPTDTQKEIDSEGFITRHLVRSNLTAVQTPQCFEFNKLLEAHGRAAADGKEYTDDTEIWGVYCGRVRVTPGDVNNIKITYPSDLEILNRVQDDSDLQNDQEVPDDSSWAWL</sequence>
<reference evidence="3 4" key="1">
    <citation type="submission" date="2016-10" db="EMBL/GenBank/DDBJ databases">
        <authorList>
            <person name="de Groot N.N."/>
        </authorList>
    </citation>
    <scope>NUCLEOTIDE SEQUENCE [LARGE SCALE GENOMIC DNA]</scope>
    <source>
        <strain evidence="3 4">B25</strain>
    </source>
</reference>
<evidence type="ECO:0000256" key="1">
    <source>
        <dbReference type="ARBA" id="ARBA00022679"/>
    </source>
</evidence>